<dbReference type="PANTHER" id="PTHR21180">
    <property type="entry name" value="ENDONUCLEASE/EXONUCLEASE/PHOSPHATASE FAMILY DOMAIN-CONTAINING PROTEIN 1"/>
    <property type="match status" value="1"/>
</dbReference>
<dbReference type="GeneID" id="87599474"/>
<dbReference type="AlphaFoldDB" id="A0A0M0KF52"/>
<dbReference type="PANTHER" id="PTHR21180:SF32">
    <property type="entry name" value="ENDONUCLEASE_EXONUCLEASE_PHOSPHATASE FAMILY DOMAIN-CONTAINING PROTEIN 1"/>
    <property type="match status" value="1"/>
</dbReference>
<protein>
    <recommendedName>
        <fullName evidence="4">Helix-hairpin-helix domain-containing protein</fullName>
    </recommendedName>
</protein>
<dbReference type="Pfam" id="PF12836">
    <property type="entry name" value="HHH_3"/>
    <property type="match status" value="1"/>
</dbReference>
<evidence type="ECO:0000256" key="1">
    <source>
        <dbReference type="SAM" id="MobiDB-lite"/>
    </source>
</evidence>
<comment type="caution">
    <text evidence="3">The sequence shown here is derived from an EMBL/GenBank/DDBJ whole genome shotgun (WGS) entry which is preliminary data.</text>
</comment>
<dbReference type="Gene3D" id="1.10.150.320">
    <property type="entry name" value="Photosystem II 12 kDa extrinsic protein"/>
    <property type="match status" value="1"/>
</dbReference>
<evidence type="ECO:0000256" key="2">
    <source>
        <dbReference type="SAM" id="Phobius"/>
    </source>
</evidence>
<evidence type="ECO:0000313" key="3">
    <source>
        <dbReference type="EMBL" id="KOO37465.1"/>
    </source>
</evidence>
<gene>
    <name evidence="3" type="ORF">AMD02_00340</name>
</gene>
<dbReference type="InterPro" id="IPR010994">
    <property type="entry name" value="RuvA_2-like"/>
</dbReference>
<dbReference type="PATRIC" id="fig|136160.3.peg.237"/>
<feature type="transmembrane region" description="Helical" evidence="2">
    <location>
        <begin position="72"/>
        <end position="93"/>
    </location>
</feature>
<feature type="region of interest" description="Disordered" evidence="1">
    <location>
        <begin position="223"/>
        <end position="248"/>
    </location>
</feature>
<reference evidence="3" key="1">
    <citation type="submission" date="2015-08" db="EMBL/GenBank/DDBJ databases">
        <title>Complete DNA Sequence of Pseudomonas syringae pv. actinidiae, the Causal Agent of Kiwifruit Canker Disease.</title>
        <authorList>
            <person name="Rikkerink E.H.A."/>
            <person name="Fineran P.C."/>
        </authorList>
    </citation>
    <scope>NUCLEOTIDE SEQUENCE</scope>
    <source>
        <strain evidence="3">DSM 13666</strain>
    </source>
</reference>
<keyword evidence="2" id="KW-1133">Transmembrane helix</keyword>
<evidence type="ECO:0008006" key="4">
    <source>
        <dbReference type="Google" id="ProtNLM"/>
    </source>
</evidence>
<keyword evidence="2" id="KW-0472">Membrane</keyword>
<name>A0A0M0KF52_ALKHA</name>
<keyword evidence="2" id="KW-0812">Transmembrane</keyword>
<accession>A0A4Y7X000</accession>
<feature type="compositionally biased region" description="Basic and acidic residues" evidence="1">
    <location>
        <begin position="229"/>
        <end position="238"/>
    </location>
</feature>
<accession>A0A0M0KF52</accession>
<dbReference type="SUPFAM" id="SSF47781">
    <property type="entry name" value="RuvA domain 2-like"/>
    <property type="match status" value="1"/>
</dbReference>
<dbReference type="EMBL" id="LILD01000001">
    <property type="protein sequence ID" value="KOO37465.1"/>
    <property type="molecule type" value="Genomic_DNA"/>
</dbReference>
<dbReference type="RefSeq" id="WP_053430060.1">
    <property type="nucleotide sequence ID" value="NZ_CP040441.1"/>
</dbReference>
<sequence>MANITSKGKGWEIRNSIWIMWTFPLGMLSYISFFYAGYKVKQRKWTIAALIYAALFIITMVSYDIFHSDHPIYNVVSTIHIIAWIVSIVHAFIIRPEYLIRLEAMGSSKYDHLKKRVATETKQKLTAHHAINQVESPRPNMKANAPIEKGEVEERLNERSSVNINIASEAELARIPAIGSLYARRIISARNDVGSFKSFDHFVEVLSIKPHLAEKIRPHLSFPSNGKLNEGEGTREPNKAPAGRVLDF</sequence>
<organism evidence="3">
    <name type="scientific">Halalkalibacterium halodurans</name>
    <name type="common">Bacillus halodurans</name>
    <dbReference type="NCBI Taxonomy" id="86665"/>
    <lineage>
        <taxon>Bacteria</taxon>
        <taxon>Bacillati</taxon>
        <taxon>Bacillota</taxon>
        <taxon>Bacilli</taxon>
        <taxon>Bacillales</taxon>
        <taxon>Bacillaceae</taxon>
        <taxon>Halalkalibacterium (ex Joshi et al. 2022)</taxon>
    </lineage>
</organism>
<proteinExistence type="predicted"/>
<feature type="transmembrane region" description="Helical" evidence="2">
    <location>
        <begin position="45"/>
        <end position="66"/>
    </location>
</feature>
<dbReference type="InterPro" id="IPR051675">
    <property type="entry name" value="Endo/Exo/Phosphatase_dom_1"/>
</dbReference>
<feature type="transmembrane region" description="Helical" evidence="2">
    <location>
        <begin position="17"/>
        <end position="38"/>
    </location>
</feature>